<name>A0A2C9UBS9_MANES</name>
<evidence type="ECO:0000313" key="2">
    <source>
        <dbReference type="EMBL" id="OAY27748.1"/>
    </source>
</evidence>
<feature type="transmembrane region" description="Helical" evidence="1">
    <location>
        <begin position="36"/>
        <end position="55"/>
    </location>
</feature>
<proteinExistence type="predicted"/>
<sequence>MVQHLHCLLSFYANTIPLILLVSQPSKLLKVELLLIHAKAFLFLYLYFTGFYKLLGPQANDALY</sequence>
<protein>
    <submittedName>
        <fullName evidence="2">Uncharacterized protein</fullName>
    </submittedName>
</protein>
<feature type="transmembrane region" description="Helical" evidence="1">
    <location>
        <begin position="7"/>
        <end position="24"/>
    </location>
</feature>
<reference evidence="2" key="1">
    <citation type="submission" date="2016-02" db="EMBL/GenBank/DDBJ databases">
        <title>WGS assembly of Manihot esculenta.</title>
        <authorList>
            <person name="Bredeson J.V."/>
            <person name="Prochnik S.E."/>
            <person name="Lyons J.B."/>
            <person name="Schmutz J."/>
            <person name="Grimwood J."/>
            <person name="Vrebalov J."/>
            <person name="Bart R.S."/>
            <person name="Amuge T."/>
            <person name="Ferguson M.E."/>
            <person name="Green R."/>
            <person name="Putnam N."/>
            <person name="Stites J."/>
            <person name="Rounsley S."/>
            <person name="Rokhsar D.S."/>
        </authorList>
    </citation>
    <scope>NUCLEOTIDE SEQUENCE [LARGE SCALE GENOMIC DNA]</scope>
    <source>
        <tissue evidence="2">Leaf</tissue>
    </source>
</reference>
<evidence type="ECO:0000256" key="1">
    <source>
        <dbReference type="SAM" id="Phobius"/>
    </source>
</evidence>
<gene>
    <name evidence="2" type="ORF">MANES_15G012700</name>
</gene>
<keyword evidence="1" id="KW-0472">Membrane</keyword>
<accession>A0A2C9UBS9</accession>
<dbReference type="AlphaFoldDB" id="A0A2C9UBS9"/>
<dbReference type="EMBL" id="CM004401">
    <property type="protein sequence ID" value="OAY27748.1"/>
    <property type="molecule type" value="Genomic_DNA"/>
</dbReference>
<organism evidence="2">
    <name type="scientific">Manihot esculenta</name>
    <name type="common">Cassava</name>
    <name type="synonym">Jatropha manihot</name>
    <dbReference type="NCBI Taxonomy" id="3983"/>
    <lineage>
        <taxon>Eukaryota</taxon>
        <taxon>Viridiplantae</taxon>
        <taxon>Streptophyta</taxon>
        <taxon>Embryophyta</taxon>
        <taxon>Tracheophyta</taxon>
        <taxon>Spermatophyta</taxon>
        <taxon>Magnoliopsida</taxon>
        <taxon>eudicotyledons</taxon>
        <taxon>Gunneridae</taxon>
        <taxon>Pentapetalae</taxon>
        <taxon>rosids</taxon>
        <taxon>fabids</taxon>
        <taxon>Malpighiales</taxon>
        <taxon>Euphorbiaceae</taxon>
        <taxon>Crotonoideae</taxon>
        <taxon>Manihoteae</taxon>
        <taxon>Manihot</taxon>
    </lineage>
</organism>
<keyword evidence="1" id="KW-0812">Transmembrane</keyword>
<keyword evidence="1" id="KW-1133">Transmembrane helix</keyword>